<accession>A0A5K1K837</accession>
<name>A0A5K1K837_9APHY</name>
<evidence type="ECO:0000256" key="1">
    <source>
        <dbReference type="SAM" id="MobiDB-lite"/>
    </source>
</evidence>
<dbReference type="AlphaFoldDB" id="A0A5K1K837"/>
<evidence type="ECO:0000313" key="2">
    <source>
        <dbReference type="EMBL" id="VWP02660.1"/>
    </source>
</evidence>
<feature type="region of interest" description="Disordered" evidence="1">
    <location>
        <begin position="53"/>
        <end position="241"/>
    </location>
</feature>
<dbReference type="EMBL" id="LR730390">
    <property type="protein sequence ID" value="VWP02660.1"/>
    <property type="molecule type" value="Genomic_DNA"/>
</dbReference>
<protein>
    <submittedName>
        <fullName evidence="2">Iron regulator 1</fullName>
    </submittedName>
</protein>
<reference evidence="2" key="1">
    <citation type="submission" date="2019-10" db="EMBL/GenBank/DDBJ databases">
        <authorList>
            <person name="Nor Muhammad N."/>
        </authorList>
    </citation>
    <scope>NUCLEOTIDE SEQUENCE</scope>
</reference>
<organism evidence="2">
    <name type="scientific">Ganoderma boninense</name>
    <dbReference type="NCBI Taxonomy" id="34458"/>
    <lineage>
        <taxon>Eukaryota</taxon>
        <taxon>Fungi</taxon>
        <taxon>Dikarya</taxon>
        <taxon>Basidiomycota</taxon>
        <taxon>Agaricomycotina</taxon>
        <taxon>Agaricomycetes</taxon>
        <taxon>Polyporales</taxon>
        <taxon>Polyporaceae</taxon>
        <taxon>Ganoderma</taxon>
    </lineage>
</organism>
<sequence>MQPVPCWEKVWCPPDGAAPGTTLRVYKWVKTDKKQVRISSHPPPLRIAHIPTLPFPSQQFSDDEGEADQPLAPIQPEDLVEVVEGDDDMEQDEAANSNATPGPMSREVSEAAPVRPPNESVGEISVPPSKAPSPKPHPLSISFQPPTPTPGPEDVDDGLQDALMPPQAGGEDDGDLGGGPLDGGDLSMGGDEGMSLDLGGMGPDGEQFEGADLSQLQSADPLLGGPLMDTGMDDPFSVPPA</sequence>
<proteinExistence type="predicted"/>
<feature type="compositionally biased region" description="Acidic residues" evidence="1">
    <location>
        <begin position="78"/>
        <end position="93"/>
    </location>
</feature>
<gene>
    <name evidence="2" type="primary">Q09RL3</name>
</gene>
<feature type="compositionally biased region" description="Gly residues" evidence="1">
    <location>
        <begin position="176"/>
        <end position="192"/>
    </location>
</feature>